<dbReference type="FunFam" id="3.30.230.10:FF:000017">
    <property type="entry name" value="Galactokinase"/>
    <property type="match status" value="1"/>
</dbReference>
<feature type="binding site" evidence="11">
    <location>
        <position position="158"/>
    </location>
    <ligand>
        <name>Mg(2+)</name>
        <dbReference type="ChEBI" id="CHEBI:18420"/>
    </ligand>
</feature>
<evidence type="ECO:0000313" key="17">
    <source>
        <dbReference type="Proteomes" id="UP000614469"/>
    </source>
</evidence>
<dbReference type="InterPro" id="IPR020568">
    <property type="entry name" value="Ribosomal_Su5_D2-typ_SF"/>
</dbReference>
<reference evidence="16 17" key="1">
    <citation type="submission" date="2020-08" db="EMBL/GenBank/DDBJ databases">
        <title>Bridging the membrane lipid divide: bacteria of the FCB group superphylum have the potential to synthesize archaeal ether lipids.</title>
        <authorList>
            <person name="Villanueva L."/>
            <person name="Von Meijenfeldt F.A.B."/>
            <person name="Westbye A.B."/>
            <person name="Yadav S."/>
            <person name="Hopmans E.C."/>
            <person name="Dutilh B.E."/>
            <person name="Sinninghe Damste J.S."/>
        </authorList>
    </citation>
    <scope>NUCLEOTIDE SEQUENCE [LARGE SCALE GENOMIC DNA]</scope>
    <source>
        <strain evidence="16">NIOZ-UU36</strain>
    </source>
</reference>
<keyword evidence="2 11" id="KW-0963">Cytoplasm</keyword>
<keyword evidence="6 11" id="KW-0418">Kinase</keyword>
<dbReference type="PANTHER" id="PTHR10457">
    <property type="entry name" value="MEVALONATE KINASE/GALACTOKINASE"/>
    <property type="match status" value="1"/>
</dbReference>
<dbReference type="InterPro" id="IPR006203">
    <property type="entry name" value="GHMP_knse_ATP-bd_CS"/>
</dbReference>
<dbReference type="PRINTS" id="PR00473">
    <property type="entry name" value="GALCTOKINASE"/>
</dbReference>
<evidence type="ECO:0000313" key="16">
    <source>
        <dbReference type="EMBL" id="MBC8336089.1"/>
    </source>
</evidence>
<dbReference type="UniPathway" id="UPA00214"/>
<proteinExistence type="inferred from homology"/>
<feature type="binding site" evidence="11">
    <location>
        <begin position="120"/>
        <end position="126"/>
    </location>
    <ligand>
        <name>ATP</name>
        <dbReference type="ChEBI" id="CHEBI:30616"/>
    </ligand>
</feature>
<evidence type="ECO:0000256" key="10">
    <source>
        <dbReference type="ARBA" id="ARBA00023277"/>
    </source>
</evidence>
<feature type="domain" description="GHMP kinase N-terminal" evidence="13">
    <location>
        <begin position="91"/>
        <end position="175"/>
    </location>
</feature>
<dbReference type="EC" id="2.7.1.6" evidence="11 12"/>
<evidence type="ECO:0000259" key="14">
    <source>
        <dbReference type="Pfam" id="PF08544"/>
    </source>
</evidence>
<dbReference type="InterPro" id="IPR006204">
    <property type="entry name" value="GHMP_kinase_N_dom"/>
</dbReference>
<dbReference type="GO" id="GO:0004335">
    <property type="term" value="F:galactokinase activity"/>
    <property type="evidence" value="ECO:0007669"/>
    <property type="project" value="UniProtKB-UniRule"/>
</dbReference>
<dbReference type="Proteomes" id="UP000614469">
    <property type="component" value="Unassembled WGS sequence"/>
</dbReference>
<gene>
    <name evidence="11 16" type="primary">galK</name>
    <name evidence="16" type="ORF">H8E29_12545</name>
</gene>
<keyword evidence="10 11" id="KW-0119">Carbohydrate metabolism</keyword>
<name>A0A8J6TJH9_9CHLR</name>
<feature type="active site" description="Proton acceptor" evidence="11">
    <location>
        <position position="170"/>
    </location>
</feature>
<dbReference type="Gene3D" id="3.30.230.10">
    <property type="match status" value="1"/>
</dbReference>
<evidence type="ECO:0000256" key="9">
    <source>
        <dbReference type="ARBA" id="ARBA00023144"/>
    </source>
</evidence>
<comment type="similarity">
    <text evidence="1 11">Belongs to the GHMP kinase family. GalK subfamily.</text>
</comment>
<evidence type="ECO:0000259" key="15">
    <source>
        <dbReference type="Pfam" id="PF10509"/>
    </source>
</evidence>
<evidence type="ECO:0000256" key="11">
    <source>
        <dbReference type="HAMAP-Rule" id="MF_00246"/>
    </source>
</evidence>
<feature type="domain" description="Galactokinase N-terminal" evidence="15">
    <location>
        <begin position="10"/>
        <end position="57"/>
    </location>
</feature>
<dbReference type="Gene3D" id="3.30.70.890">
    <property type="entry name" value="GHMP kinase, C-terminal domain"/>
    <property type="match status" value="1"/>
</dbReference>
<dbReference type="HAMAP" id="MF_00246">
    <property type="entry name" value="Galactokinase"/>
    <property type="match status" value="1"/>
</dbReference>
<dbReference type="InterPro" id="IPR019539">
    <property type="entry name" value="GalKase_N"/>
</dbReference>
<evidence type="ECO:0000256" key="4">
    <source>
        <dbReference type="ARBA" id="ARBA00022723"/>
    </source>
</evidence>
<keyword evidence="3 11" id="KW-0808">Transferase</keyword>
<evidence type="ECO:0000256" key="1">
    <source>
        <dbReference type="ARBA" id="ARBA00006566"/>
    </source>
</evidence>
<evidence type="ECO:0000256" key="12">
    <source>
        <dbReference type="NCBIfam" id="TIGR00131"/>
    </source>
</evidence>
<dbReference type="InterPro" id="IPR000705">
    <property type="entry name" value="Galactokinase"/>
</dbReference>
<dbReference type="NCBIfam" id="TIGR00131">
    <property type="entry name" value="gal_kin"/>
    <property type="match status" value="1"/>
</dbReference>
<dbReference type="InterPro" id="IPR014721">
    <property type="entry name" value="Ribsml_uS5_D2-typ_fold_subgr"/>
</dbReference>
<dbReference type="FunFam" id="3.30.70.890:FF:000001">
    <property type="entry name" value="Galactokinase"/>
    <property type="match status" value="1"/>
</dbReference>
<keyword evidence="5 11" id="KW-0547">Nucleotide-binding</keyword>
<dbReference type="Pfam" id="PF00288">
    <property type="entry name" value="GHMP_kinases_N"/>
    <property type="match status" value="1"/>
</dbReference>
<dbReference type="InterPro" id="IPR036554">
    <property type="entry name" value="GHMP_kinase_C_sf"/>
</dbReference>
<comment type="catalytic activity">
    <reaction evidence="11">
        <text>alpha-D-galactose + ATP = alpha-D-galactose 1-phosphate + ADP + H(+)</text>
        <dbReference type="Rhea" id="RHEA:13553"/>
        <dbReference type="ChEBI" id="CHEBI:15378"/>
        <dbReference type="ChEBI" id="CHEBI:28061"/>
        <dbReference type="ChEBI" id="CHEBI:30616"/>
        <dbReference type="ChEBI" id="CHEBI:58336"/>
        <dbReference type="ChEBI" id="CHEBI:456216"/>
        <dbReference type="EC" id="2.7.1.6"/>
    </reaction>
</comment>
<feature type="binding site" evidence="11">
    <location>
        <position position="126"/>
    </location>
    <ligand>
        <name>Mg(2+)</name>
        <dbReference type="ChEBI" id="CHEBI:18420"/>
    </ligand>
</feature>
<comment type="caution">
    <text evidence="11">Lacks conserved residue(s) required for the propagation of feature annotation.</text>
</comment>
<keyword evidence="8 11" id="KW-0460">Magnesium</keyword>
<dbReference type="AlphaFoldDB" id="A0A8J6TJH9"/>
<dbReference type="InterPro" id="IPR006206">
    <property type="entry name" value="Mevalonate/galactokinase"/>
</dbReference>
<dbReference type="SUPFAM" id="SSF55060">
    <property type="entry name" value="GHMP Kinase, C-terminal domain"/>
    <property type="match status" value="1"/>
</dbReference>
<evidence type="ECO:0000256" key="3">
    <source>
        <dbReference type="ARBA" id="ARBA00022679"/>
    </source>
</evidence>
<evidence type="ECO:0000256" key="7">
    <source>
        <dbReference type="ARBA" id="ARBA00022840"/>
    </source>
</evidence>
<evidence type="ECO:0000256" key="8">
    <source>
        <dbReference type="ARBA" id="ARBA00022842"/>
    </source>
</evidence>
<dbReference type="GO" id="GO:0000287">
    <property type="term" value="F:magnesium ion binding"/>
    <property type="evidence" value="ECO:0007669"/>
    <property type="project" value="UniProtKB-UniRule"/>
</dbReference>
<evidence type="ECO:0000256" key="2">
    <source>
        <dbReference type="ARBA" id="ARBA00022490"/>
    </source>
</evidence>
<dbReference type="GO" id="GO:0005524">
    <property type="term" value="F:ATP binding"/>
    <property type="evidence" value="ECO:0007669"/>
    <property type="project" value="UniProtKB-UniRule"/>
</dbReference>
<dbReference type="PANTHER" id="PTHR10457:SF7">
    <property type="entry name" value="GALACTOKINASE-RELATED"/>
    <property type="match status" value="1"/>
</dbReference>
<comment type="caution">
    <text evidence="16">The sequence shown here is derived from an EMBL/GenBank/DDBJ whole genome shotgun (WGS) entry which is preliminary data.</text>
</comment>
<dbReference type="InterPro" id="IPR022963">
    <property type="entry name" value="Galactokinase_bac"/>
</dbReference>
<dbReference type="EMBL" id="JACNJN010000139">
    <property type="protein sequence ID" value="MBC8336089.1"/>
    <property type="molecule type" value="Genomic_DNA"/>
</dbReference>
<dbReference type="GO" id="GO:0005829">
    <property type="term" value="C:cytosol"/>
    <property type="evidence" value="ECO:0007669"/>
    <property type="project" value="TreeGrafter"/>
</dbReference>
<comment type="pathway">
    <text evidence="11">Carbohydrate metabolism; galactose metabolism.</text>
</comment>
<keyword evidence="4 11" id="KW-0479">Metal-binding</keyword>
<evidence type="ECO:0000259" key="13">
    <source>
        <dbReference type="Pfam" id="PF00288"/>
    </source>
</evidence>
<sequence>MNHPKTLFNDFEMQFEDAPAYIIRAPGRVNLLGEHTDYNDGFVLPMAIDRVVWIAFHPREDQQVNIYAINFDERLSFSLDHLEKDAGWMEYIKGVANALITENFPLKGWDGVMVGDVPVGAGLSSSAAVEIAATRAFSLASGWEWDPRRMAQVGQRAEIEWVGVNSGIMDQMVSAAAIAGHALFLDTRSLEYEHVPLPKDVAVVVMDTSTRRGLVSSAYNTRREECEQAAEILGVKALRDADLEALIEKKNEMSEFVFRRAKHVISENQRVLDAIAAFQKDDIKTVGRLFNESHHSLRDDFEVTNDALNWIVEIAQSQLGCFGARMTGAGFGGAAIALVDEKAVGEFKKAVEEGYKQKSGMDAVIYICEASAGVSVEKI</sequence>
<dbReference type="GO" id="GO:0006012">
    <property type="term" value="P:galactose metabolic process"/>
    <property type="evidence" value="ECO:0007669"/>
    <property type="project" value="UniProtKB-UniRule"/>
</dbReference>
<dbReference type="PIRSF" id="PIRSF000530">
    <property type="entry name" value="Galactokinase"/>
    <property type="match status" value="1"/>
</dbReference>
<dbReference type="Pfam" id="PF08544">
    <property type="entry name" value="GHMP_kinases_C"/>
    <property type="match status" value="1"/>
</dbReference>
<protein>
    <recommendedName>
        <fullName evidence="11 12">Galactokinase</fullName>
        <ecNumber evidence="11 12">2.7.1.6</ecNumber>
    </recommendedName>
    <alternativeName>
        <fullName evidence="11">Galactose kinase</fullName>
    </alternativeName>
</protein>
<dbReference type="InterPro" id="IPR013750">
    <property type="entry name" value="GHMP_kinase_C_dom"/>
</dbReference>
<dbReference type="SUPFAM" id="SSF54211">
    <property type="entry name" value="Ribosomal protein S5 domain 2-like"/>
    <property type="match status" value="1"/>
</dbReference>
<dbReference type="PRINTS" id="PR00959">
    <property type="entry name" value="MEVGALKINASE"/>
</dbReference>
<feature type="binding site" evidence="11">
    <location>
        <position position="219"/>
    </location>
    <ligand>
        <name>substrate</name>
    </ligand>
</feature>
<evidence type="ECO:0000256" key="5">
    <source>
        <dbReference type="ARBA" id="ARBA00022741"/>
    </source>
</evidence>
<keyword evidence="9 11" id="KW-0299">Galactose metabolism</keyword>
<feature type="binding site" evidence="11">
    <location>
        <begin position="34"/>
        <end position="37"/>
    </location>
    <ligand>
        <name>substrate</name>
    </ligand>
</feature>
<comment type="function">
    <text evidence="11">Catalyzes the transfer of the gamma-phosphate of ATP to D-galactose to form alpha-D-galactose-1-phosphate (Gal-1-P).</text>
</comment>
<evidence type="ECO:0000256" key="6">
    <source>
        <dbReference type="ARBA" id="ARBA00022777"/>
    </source>
</evidence>
<feature type="site" description="Transition state stabilizer" evidence="11">
    <location>
        <position position="28"/>
    </location>
</feature>
<feature type="domain" description="GHMP kinase C-terminal" evidence="14">
    <location>
        <begin position="274"/>
        <end position="356"/>
    </location>
</feature>
<accession>A0A8J6TJH9</accession>
<dbReference type="PROSITE" id="PS00627">
    <property type="entry name" value="GHMP_KINASES_ATP"/>
    <property type="match status" value="1"/>
</dbReference>
<dbReference type="Pfam" id="PF10509">
    <property type="entry name" value="GalKase_gal_bdg"/>
    <property type="match status" value="1"/>
</dbReference>
<keyword evidence="7 11" id="KW-0067">ATP-binding</keyword>
<organism evidence="16 17">
    <name type="scientific">Candidatus Desulfolinea nitratireducens</name>
    <dbReference type="NCBI Taxonomy" id="2841698"/>
    <lineage>
        <taxon>Bacteria</taxon>
        <taxon>Bacillati</taxon>
        <taxon>Chloroflexota</taxon>
        <taxon>Anaerolineae</taxon>
        <taxon>Anaerolineales</taxon>
        <taxon>Anaerolineales incertae sedis</taxon>
        <taxon>Candidatus Desulfolinea</taxon>
    </lineage>
</organism>
<comment type="subcellular location">
    <subcellularLocation>
        <location evidence="11">Cytoplasm</location>
    </subcellularLocation>
</comment>